<sequence length="317" mass="35953">MTLNRTPPTSPKPQPKVSVDRADNTASTSVRFTPHESTLQQCASAPDLSSEPDTDCNAYKKRKFDGDSATASTGLTRAMFDTFSNKQKAQFDDLMLRINSIIEQNIDLKQSVEVMSAKYDEFLSRISYLEAEKKADNKLIQQMEDKIEHLQRNMKASEIEIRNVPKSEGETKDDLCDLVVNLSQTLNINISEANLRDIQRVKSKGNSNAIIVTFSSVIIKDRVIKGVKMFNKSKDKGNKLNTTHLKLKNNQPVYVSERLTLKTQKLNYLARTQHKNYGYNFCWTSYGVVYLRKKTGDPQIRINSAENFLKLKPANCA</sequence>
<keyword evidence="1" id="KW-0175">Coiled coil</keyword>
<feature type="region of interest" description="Disordered" evidence="2">
    <location>
        <begin position="1"/>
        <end position="54"/>
    </location>
</feature>
<dbReference type="InterPro" id="IPR057251">
    <property type="entry name" value="FP_C"/>
</dbReference>
<evidence type="ECO:0000256" key="1">
    <source>
        <dbReference type="SAM" id="Coils"/>
    </source>
</evidence>
<evidence type="ECO:0000256" key="2">
    <source>
        <dbReference type="SAM" id="MobiDB-lite"/>
    </source>
</evidence>
<accession>A0AAD8DMJ6</accession>
<comment type="caution">
    <text evidence="4">The sequence shown here is derived from an EMBL/GenBank/DDBJ whole genome shotgun (WGS) entry which is preliminary data.</text>
</comment>
<evidence type="ECO:0000313" key="5">
    <source>
        <dbReference type="Proteomes" id="UP001231518"/>
    </source>
</evidence>
<feature type="domain" description="FP protein C-terminal" evidence="3">
    <location>
        <begin position="260"/>
        <end position="311"/>
    </location>
</feature>
<proteinExistence type="predicted"/>
<feature type="compositionally biased region" description="Polar residues" evidence="2">
    <location>
        <begin position="24"/>
        <end position="43"/>
    </location>
</feature>
<dbReference type="AlphaFoldDB" id="A0AAD8DMJ6"/>
<organism evidence="4 5">
    <name type="scientific">Mythimna separata</name>
    <name type="common">Oriental armyworm</name>
    <name type="synonym">Pseudaletia separata</name>
    <dbReference type="NCBI Taxonomy" id="271217"/>
    <lineage>
        <taxon>Eukaryota</taxon>
        <taxon>Metazoa</taxon>
        <taxon>Ecdysozoa</taxon>
        <taxon>Arthropoda</taxon>
        <taxon>Hexapoda</taxon>
        <taxon>Insecta</taxon>
        <taxon>Pterygota</taxon>
        <taxon>Neoptera</taxon>
        <taxon>Endopterygota</taxon>
        <taxon>Lepidoptera</taxon>
        <taxon>Glossata</taxon>
        <taxon>Ditrysia</taxon>
        <taxon>Noctuoidea</taxon>
        <taxon>Noctuidae</taxon>
        <taxon>Noctuinae</taxon>
        <taxon>Hadenini</taxon>
        <taxon>Mythimna</taxon>
    </lineage>
</organism>
<name>A0AAD8DMJ6_MYTSE</name>
<dbReference type="EMBL" id="JARGEI010000025">
    <property type="protein sequence ID" value="KAJ8708926.1"/>
    <property type="molecule type" value="Genomic_DNA"/>
</dbReference>
<keyword evidence="5" id="KW-1185">Reference proteome</keyword>
<evidence type="ECO:0000313" key="4">
    <source>
        <dbReference type="EMBL" id="KAJ8708926.1"/>
    </source>
</evidence>
<reference evidence="4" key="1">
    <citation type="submission" date="2023-03" db="EMBL/GenBank/DDBJ databases">
        <title>Chromosome-level genomes of two armyworms, Mythimna separata and Mythimna loreyi, provide insights into the biosynthesis and reception of sex pheromones.</title>
        <authorList>
            <person name="Zhao H."/>
        </authorList>
    </citation>
    <scope>NUCLEOTIDE SEQUENCE</scope>
    <source>
        <strain evidence="4">BeijingLab</strain>
        <tissue evidence="4">Pupa</tissue>
    </source>
</reference>
<dbReference type="Pfam" id="PF25298">
    <property type="entry name" value="Baculo_FP_2nd"/>
    <property type="match status" value="1"/>
</dbReference>
<feature type="coiled-coil region" evidence="1">
    <location>
        <begin position="126"/>
        <end position="160"/>
    </location>
</feature>
<gene>
    <name evidence="4" type="ORF">PYW07_013530</name>
</gene>
<protein>
    <recommendedName>
        <fullName evidence="3">FP protein C-terminal domain-containing protein</fullName>
    </recommendedName>
</protein>
<evidence type="ECO:0000259" key="3">
    <source>
        <dbReference type="Pfam" id="PF25298"/>
    </source>
</evidence>
<dbReference type="Proteomes" id="UP001231518">
    <property type="component" value="Chromosome 32"/>
</dbReference>